<evidence type="ECO:0000256" key="8">
    <source>
        <dbReference type="ARBA" id="ARBA00023186"/>
    </source>
</evidence>
<evidence type="ECO:0000256" key="10">
    <source>
        <dbReference type="SAM" id="Phobius"/>
    </source>
</evidence>
<dbReference type="InterPro" id="IPR047196">
    <property type="entry name" value="YidC_ALB_C"/>
</dbReference>
<keyword evidence="5" id="KW-0653">Protein transport</keyword>
<feature type="transmembrane region" description="Helical" evidence="10">
    <location>
        <begin position="551"/>
        <end position="573"/>
    </location>
</feature>
<dbReference type="GO" id="GO:0032977">
    <property type="term" value="F:membrane insertase activity"/>
    <property type="evidence" value="ECO:0007669"/>
    <property type="project" value="InterPro"/>
</dbReference>
<feature type="transmembrane region" description="Helical" evidence="10">
    <location>
        <begin position="427"/>
        <end position="449"/>
    </location>
</feature>
<dbReference type="CDD" id="cd20070">
    <property type="entry name" value="5TM_YidC_Alb3"/>
    <property type="match status" value="1"/>
</dbReference>
<dbReference type="NCBIfam" id="NF002567">
    <property type="entry name" value="PRK02201.1-2"/>
    <property type="match status" value="1"/>
</dbReference>
<reference evidence="12" key="1">
    <citation type="submission" date="2022-10" db="EMBL/GenBank/DDBJ databases">
        <authorList>
            <person name="Wei X."/>
        </authorList>
    </citation>
    <scope>NUCLEOTIDE SEQUENCE</scope>
    <source>
        <strain evidence="12">SD2</strain>
    </source>
</reference>
<keyword evidence="7 10" id="KW-0472">Membrane</keyword>
<evidence type="ECO:0000313" key="13">
    <source>
        <dbReference type="Proteomes" id="UP001164481"/>
    </source>
</evidence>
<comment type="subcellular location">
    <subcellularLocation>
        <location evidence="1">Cell membrane</location>
        <topology evidence="1">Multi-pass membrane protein</topology>
    </subcellularLocation>
    <subcellularLocation>
        <location evidence="9">Membrane</location>
        <topology evidence="9">Multi-pass membrane protein</topology>
    </subcellularLocation>
</comment>
<keyword evidence="2" id="KW-0813">Transport</keyword>
<keyword evidence="3" id="KW-1003">Cell membrane</keyword>
<evidence type="ECO:0000256" key="3">
    <source>
        <dbReference type="ARBA" id="ARBA00022475"/>
    </source>
</evidence>
<evidence type="ECO:0000256" key="5">
    <source>
        <dbReference type="ARBA" id="ARBA00022927"/>
    </source>
</evidence>
<keyword evidence="6 10" id="KW-1133">Transmembrane helix</keyword>
<name>A0AAX3F2A8_MYCSY</name>
<evidence type="ECO:0000256" key="7">
    <source>
        <dbReference type="ARBA" id="ARBA00023136"/>
    </source>
</evidence>
<dbReference type="PANTHER" id="PTHR12428">
    <property type="entry name" value="OXA1"/>
    <property type="match status" value="1"/>
</dbReference>
<evidence type="ECO:0000256" key="4">
    <source>
        <dbReference type="ARBA" id="ARBA00022692"/>
    </source>
</evidence>
<proteinExistence type="inferred from homology"/>
<reference evidence="12" key="2">
    <citation type="submission" date="2022-11" db="EMBL/GenBank/DDBJ databases">
        <title>complete genomes of mycoplasma synoviae ZX313 strain and SD2 strain.</title>
        <authorList>
            <person name="Zhong Q."/>
        </authorList>
    </citation>
    <scope>NUCLEOTIDE SEQUENCE</scope>
    <source>
        <strain evidence="12">SD2</strain>
    </source>
</reference>
<keyword evidence="4 9" id="KW-0812">Transmembrane</keyword>
<dbReference type="AlphaFoldDB" id="A0AAX3F2A8"/>
<protein>
    <submittedName>
        <fullName evidence="12">Membrane protein insertase YidC</fullName>
    </submittedName>
</protein>
<comment type="similarity">
    <text evidence="9">Belongs to the OXA1/ALB3/YidC family.</text>
</comment>
<feature type="domain" description="Membrane insertase YidC/Oxa/ALB C-terminal" evidence="11">
    <location>
        <begin position="431"/>
        <end position="631"/>
    </location>
</feature>
<sequence>MKRSNNFNYFTAEKDPTVQRKNTLKKVFKWLKILFYTFFFGLTLTGCIQNFVVASSNTVGNGIEFYNSKKDVVPRVNTLDAKETITSYVDANGETQSFTTKELKGNALDTVFLNDRNVLEKLREQSQKNGGNFGEYNSLTSSFYLNVSEEGFSNPDAKIFVNNGKYLFATNGNKTYEFVNEIKPIYVLAPLNNNVVAQISKVTETTTDENGTQSVKDKLYTDEQSQEKRFGIKYVSGLARINDYSSDAYVAKPTLKYSRDVLQLYYNYEFGPSSEFYKQLGSDVSEFLKSKIDSIQDKTIVGTGNNSPLFYLTPKQYSLVNYYSNRMKVILSNLGWYKKETVENVAIDFSSSKNFLVDDALKYNADSNILDTRTDEKELLGSGGAVQNPVTDWGQSWQYGPFYGLIVYPFSALINAITNSLPSLDGWSSIIAILVLVLLTRLFSLFITFKATIVQSAQEDLRVKKAAIENKYKGFENNKQMKMRKQKEIADLYKKNNINVLDGFLPQLVAMPIFFAMWRAIQAVPSIKATTWLGINFGATSWREVIAGNFIYLWIIIVVVIIQFTSQLIPHWLNKKRLKERTTVAEVQALKKSERYQTIFIIVFTFMAIIFTAGVQVYWLFTGIWQTFQVIGLHKLRKTQWFKNKYSRKKPA</sequence>
<evidence type="ECO:0000313" key="12">
    <source>
        <dbReference type="EMBL" id="UZW64377.1"/>
    </source>
</evidence>
<evidence type="ECO:0000256" key="2">
    <source>
        <dbReference type="ARBA" id="ARBA00022448"/>
    </source>
</evidence>
<dbReference type="Proteomes" id="UP001164481">
    <property type="component" value="Chromosome"/>
</dbReference>
<feature type="transmembrane region" description="Helical" evidence="10">
    <location>
        <begin position="599"/>
        <end position="621"/>
    </location>
</feature>
<dbReference type="RefSeq" id="WP_219050059.1">
    <property type="nucleotide sequence ID" value="NZ_CP034544.1"/>
</dbReference>
<dbReference type="EMBL" id="CP107525">
    <property type="protein sequence ID" value="UZW64377.1"/>
    <property type="molecule type" value="Genomic_DNA"/>
</dbReference>
<dbReference type="InterPro" id="IPR001708">
    <property type="entry name" value="YidC/ALB3/OXA1/COX18"/>
</dbReference>
<evidence type="ECO:0000256" key="1">
    <source>
        <dbReference type="ARBA" id="ARBA00004651"/>
    </source>
</evidence>
<evidence type="ECO:0000256" key="6">
    <source>
        <dbReference type="ARBA" id="ARBA00022989"/>
    </source>
</evidence>
<dbReference type="GO" id="GO:0051205">
    <property type="term" value="P:protein insertion into membrane"/>
    <property type="evidence" value="ECO:0007669"/>
    <property type="project" value="TreeGrafter"/>
</dbReference>
<dbReference type="NCBIfam" id="TIGR03592">
    <property type="entry name" value="yidC_oxa1_cterm"/>
    <property type="match status" value="1"/>
</dbReference>
<organism evidence="12 13">
    <name type="scientific">Mycoplasmopsis synoviae</name>
    <name type="common">Mycoplasma synoviae</name>
    <dbReference type="NCBI Taxonomy" id="2109"/>
    <lineage>
        <taxon>Bacteria</taxon>
        <taxon>Bacillati</taxon>
        <taxon>Mycoplasmatota</taxon>
        <taxon>Mycoplasmoidales</taxon>
        <taxon>Metamycoplasmataceae</taxon>
        <taxon>Mycoplasmopsis</taxon>
    </lineage>
</organism>
<evidence type="ECO:0000256" key="9">
    <source>
        <dbReference type="RuleBase" id="RU003945"/>
    </source>
</evidence>
<dbReference type="Pfam" id="PF02096">
    <property type="entry name" value="60KD_IMP"/>
    <property type="match status" value="1"/>
</dbReference>
<keyword evidence="8" id="KW-0143">Chaperone</keyword>
<evidence type="ECO:0000259" key="11">
    <source>
        <dbReference type="Pfam" id="PF02096"/>
    </source>
</evidence>
<dbReference type="GO" id="GO:0015031">
    <property type="term" value="P:protein transport"/>
    <property type="evidence" value="ECO:0007669"/>
    <property type="project" value="UniProtKB-KW"/>
</dbReference>
<accession>A0AAX3F2A8</accession>
<dbReference type="InterPro" id="IPR028055">
    <property type="entry name" value="YidC/Oxa/ALB_C"/>
</dbReference>
<gene>
    <name evidence="12" type="primary">yidC</name>
    <name evidence="12" type="ORF">OIE46_03340</name>
</gene>
<dbReference type="PANTHER" id="PTHR12428:SF65">
    <property type="entry name" value="CYTOCHROME C OXIDASE ASSEMBLY PROTEIN COX18, MITOCHONDRIAL"/>
    <property type="match status" value="1"/>
</dbReference>
<feature type="transmembrane region" description="Helical" evidence="10">
    <location>
        <begin position="30"/>
        <end position="52"/>
    </location>
</feature>
<dbReference type="GO" id="GO:0005886">
    <property type="term" value="C:plasma membrane"/>
    <property type="evidence" value="ECO:0007669"/>
    <property type="project" value="UniProtKB-SubCell"/>
</dbReference>